<gene>
    <name evidence="2" type="ORF">ACFSB2_05410</name>
</gene>
<keyword evidence="1" id="KW-0812">Transmembrane</keyword>
<keyword evidence="1" id="KW-1133">Transmembrane helix</keyword>
<evidence type="ECO:0008006" key="4">
    <source>
        <dbReference type="Google" id="ProtNLM"/>
    </source>
</evidence>
<keyword evidence="1" id="KW-0472">Membrane</keyword>
<protein>
    <recommendedName>
        <fullName evidence="4">Type II secretion system protein GspF domain-containing protein</fullName>
    </recommendedName>
</protein>
<keyword evidence="3" id="KW-1185">Reference proteome</keyword>
<feature type="transmembrane region" description="Helical" evidence="1">
    <location>
        <begin position="248"/>
        <end position="274"/>
    </location>
</feature>
<reference evidence="3" key="1">
    <citation type="journal article" date="2019" name="Int. J. Syst. Evol. Microbiol.">
        <title>The Global Catalogue of Microorganisms (GCM) 10K type strain sequencing project: providing services to taxonomists for standard genome sequencing and annotation.</title>
        <authorList>
            <consortium name="The Broad Institute Genomics Platform"/>
            <consortium name="The Broad Institute Genome Sequencing Center for Infectious Disease"/>
            <person name="Wu L."/>
            <person name="Ma J."/>
        </authorList>
    </citation>
    <scope>NUCLEOTIDE SEQUENCE [LARGE SCALE GENOMIC DNA]</scope>
    <source>
        <strain evidence="3">CGMCC 1.12286</strain>
    </source>
</reference>
<evidence type="ECO:0000313" key="2">
    <source>
        <dbReference type="EMBL" id="MFD1674149.1"/>
    </source>
</evidence>
<accession>A0ABW4JDI7</accession>
<dbReference type="Proteomes" id="UP001597079">
    <property type="component" value="Unassembled WGS sequence"/>
</dbReference>
<dbReference type="EMBL" id="JBHUCX010000017">
    <property type="protein sequence ID" value="MFD1674149.1"/>
    <property type="molecule type" value="Genomic_DNA"/>
</dbReference>
<dbReference type="RefSeq" id="WP_377941930.1">
    <property type="nucleotide sequence ID" value="NZ_JBHUCX010000017.1"/>
</dbReference>
<evidence type="ECO:0000256" key="1">
    <source>
        <dbReference type="SAM" id="Phobius"/>
    </source>
</evidence>
<proteinExistence type="predicted"/>
<feature type="transmembrane region" description="Helical" evidence="1">
    <location>
        <begin position="91"/>
        <end position="111"/>
    </location>
</feature>
<organism evidence="2 3">
    <name type="scientific">Alicyclobacillus fodiniaquatilis</name>
    <dbReference type="NCBI Taxonomy" id="1661150"/>
    <lineage>
        <taxon>Bacteria</taxon>
        <taxon>Bacillati</taxon>
        <taxon>Bacillota</taxon>
        <taxon>Bacilli</taxon>
        <taxon>Bacillales</taxon>
        <taxon>Alicyclobacillaceae</taxon>
        <taxon>Alicyclobacillus</taxon>
    </lineage>
</organism>
<comment type="caution">
    <text evidence="2">The sequence shown here is derived from an EMBL/GenBank/DDBJ whole genome shotgun (WGS) entry which is preliminary data.</text>
</comment>
<sequence length="285" mass="32889">MDIIAILILLLFSLTAASIFYFTSVDEYTRDNLKTRVSSQWRSIQIETRNRLGDEELRRLLEQSGVSISPAVFNYIRIAMTGGVLVVSVDLVLSSHLYFLFLMPIIIWFFFEYRETSYLHLARYVFGMLQKQAAQQRNKELFLLFELVYQDLLSYMSQPRSIYSILSANTHQMTKLKKSLSRCLTKFPRNPGNALLQFAEDVGTEEAQQFAKLLLDIETASPEVALDMLEDTQKDFRKQRVALFKQRLYLRGLIGLVLVMTGGMAVAANFNFIIEEYTRALLTLQ</sequence>
<name>A0ABW4JDI7_9BACL</name>
<evidence type="ECO:0000313" key="3">
    <source>
        <dbReference type="Proteomes" id="UP001597079"/>
    </source>
</evidence>